<dbReference type="eggNOG" id="KOG2798">
    <property type="taxonomic scope" value="Eukaryota"/>
</dbReference>
<dbReference type="GO" id="GO:0005634">
    <property type="term" value="C:nucleus"/>
    <property type="evidence" value="ECO:0007669"/>
    <property type="project" value="TreeGrafter"/>
</dbReference>
<dbReference type="PANTHER" id="PTHR12303:SF6">
    <property type="entry name" value="CARNOSINE N-METHYLTRANSFERASE"/>
    <property type="match status" value="1"/>
</dbReference>
<dbReference type="GO" id="GO:0035498">
    <property type="term" value="P:carnosine metabolic process"/>
    <property type="evidence" value="ECO:0007669"/>
    <property type="project" value="TreeGrafter"/>
</dbReference>
<dbReference type="InterPro" id="IPR012901">
    <property type="entry name" value="CARME"/>
</dbReference>
<dbReference type="Ensembl" id="ENSCSAVT00000000150.1">
    <property type="protein sequence ID" value="ENSCSAVP00000000149.1"/>
    <property type="gene ID" value="ENSCSAVG00000000080.1"/>
</dbReference>
<keyword evidence="7" id="KW-1185">Reference proteome</keyword>
<keyword evidence="5" id="KW-0949">S-adenosyl-L-methionine</keyword>
<evidence type="ECO:0000256" key="5">
    <source>
        <dbReference type="ARBA" id="ARBA00022691"/>
    </source>
</evidence>
<sequence>GEENKEEIEELLHYMRVVNAFKGYRKSCLRQLDRCEENFRKLPESHQRMLPAHLRKIEDAKVCVDVNAALINEITSYCSNMFENRQYKELENYTVKHTSFDLDKVKSTLKQIVRDWSADGARERDLCYQPIIDEILVRKPPNTDEVNSVSVLVPGCGLGRLAWEFARRGYFSQGNEFSFYMLFTSHFIINRTQGDNETDFHQYTVHPWVDQRCNNLSWDHAVKAVKFPDVNPGVLAYKNRFSIAAGDFLDIYTQADSWDSVATCYFIDTAHNVISYIERIYHILKSGGVWVNLGPLLYHFYGISNEPSVELSYEEVLDVVEKVGFRIKKNEFLTGMYTSNPESMLKYEYTCAFLVAEKP</sequence>
<protein>
    <recommendedName>
        <fullName evidence="2">carnosine N-methyltransferase</fullName>
        <ecNumber evidence="2">2.1.1.22</ecNumber>
    </recommendedName>
</protein>
<dbReference type="AlphaFoldDB" id="H2Y4A1"/>
<reference evidence="7" key="1">
    <citation type="submission" date="2003-08" db="EMBL/GenBank/DDBJ databases">
        <authorList>
            <person name="Birren B."/>
            <person name="Nusbaum C."/>
            <person name="Abebe A."/>
            <person name="Abouelleil A."/>
            <person name="Adekoya E."/>
            <person name="Ait-zahra M."/>
            <person name="Allen N."/>
            <person name="Allen T."/>
            <person name="An P."/>
            <person name="Anderson M."/>
            <person name="Anderson S."/>
            <person name="Arachchi H."/>
            <person name="Armbruster J."/>
            <person name="Bachantsang P."/>
            <person name="Baldwin J."/>
            <person name="Barry A."/>
            <person name="Bayul T."/>
            <person name="Blitshsteyn B."/>
            <person name="Bloom T."/>
            <person name="Blye J."/>
            <person name="Boguslavskiy L."/>
            <person name="Borowsky M."/>
            <person name="Boukhgalter B."/>
            <person name="Brunache A."/>
            <person name="Butler J."/>
            <person name="Calixte N."/>
            <person name="Calvo S."/>
            <person name="Camarata J."/>
            <person name="Campo K."/>
            <person name="Chang J."/>
            <person name="Cheshatsang Y."/>
            <person name="Citroen M."/>
            <person name="Collymore A."/>
            <person name="Considine T."/>
            <person name="Cook A."/>
            <person name="Cooke P."/>
            <person name="Corum B."/>
            <person name="Cuomo C."/>
            <person name="David R."/>
            <person name="Dawoe T."/>
            <person name="Degray S."/>
            <person name="Dodge S."/>
            <person name="Dooley K."/>
            <person name="Dorje P."/>
            <person name="Dorjee K."/>
            <person name="Dorris L."/>
            <person name="Duffey N."/>
            <person name="Dupes A."/>
            <person name="Elkins T."/>
            <person name="Engels R."/>
            <person name="Erickson J."/>
            <person name="Farina A."/>
            <person name="Faro S."/>
            <person name="Ferreira P."/>
            <person name="Fischer H."/>
            <person name="Fitzgerald M."/>
            <person name="Foley K."/>
            <person name="Gage D."/>
            <person name="Galagan J."/>
            <person name="Gearin G."/>
            <person name="Gnerre S."/>
            <person name="Gnirke A."/>
            <person name="Goyette A."/>
            <person name="Graham J."/>
            <person name="Grandbois E."/>
            <person name="Gyaltsen K."/>
            <person name="Hafez N."/>
            <person name="Hagopian D."/>
            <person name="Hagos B."/>
            <person name="Hall J."/>
            <person name="Hatcher B."/>
            <person name="Heller A."/>
            <person name="Higgins H."/>
            <person name="Honan T."/>
            <person name="Horn A."/>
            <person name="Houde N."/>
            <person name="Hughes L."/>
            <person name="Hulme W."/>
            <person name="Husby E."/>
            <person name="Iliev I."/>
            <person name="Jaffe D."/>
            <person name="Jones C."/>
            <person name="Kamal M."/>
            <person name="Kamat A."/>
            <person name="Kamvysselis M."/>
            <person name="Karlsson E."/>
            <person name="Kells C."/>
            <person name="Kieu A."/>
            <person name="Kisner P."/>
            <person name="Kodira C."/>
            <person name="Kulbokas E."/>
            <person name="Labutti K."/>
            <person name="Lama D."/>
            <person name="Landers T."/>
            <person name="Leger J."/>
            <person name="Levine S."/>
            <person name="Lewis D."/>
            <person name="Lewis T."/>
            <person name="Lindblad-toh K."/>
            <person name="Liu X."/>
            <person name="Lokyitsang T."/>
            <person name="Lokyitsang Y."/>
            <person name="Lucien O."/>
            <person name="Lui A."/>
            <person name="Ma L.J."/>
            <person name="Mabbitt R."/>
            <person name="Macdonald J."/>
            <person name="Maclean C."/>
            <person name="Major J."/>
            <person name="Manning J."/>
            <person name="Marabella R."/>
            <person name="Maru K."/>
            <person name="Matthews C."/>
            <person name="Mauceli E."/>
            <person name="Mccarthy M."/>
            <person name="Mcdonough S."/>
            <person name="Mcghee T."/>
            <person name="Meldrim J."/>
            <person name="Meneus L."/>
            <person name="Mesirov J."/>
            <person name="Mihalev A."/>
            <person name="Mihova T."/>
            <person name="Mikkelsen T."/>
            <person name="Mlenga V."/>
            <person name="Moru K."/>
            <person name="Mozes J."/>
            <person name="Mulrain L."/>
            <person name="Munson G."/>
            <person name="Naylor J."/>
            <person name="Newes C."/>
            <person name="Nguyen C."/>
            <person name="Nguyen N."/>
            <person name="Nguyen T."/>
            <person name="Nicol R."/>
            <person name="Nielsen C."/>
            <person name="Nizzari M."/>
            <person name="Norbu C."/>
            <person name="Norbu N."/>
            <person name="O'donnell P."/>
            <person name="Okoawo O."/>
            <person name="O'leary S."/>
            <person name="Omotosho B."/>
            <person name="O'neill K."/>
            <person name="Osman S."/>
            <person name="Parker S."/>
            <person name="Perrin D."/>
            <person name="Phunkhang P."/>
            <person name="Piqani B."/>
            <person name="Purcell S."/>
            <person name="Rachupka T."/>
            <person name="Ramasamy U."/>
            <person name="Rameau R."/>
            <person name="Ray V."/>
            <person name="Raymond C."/>
            <person name="Retta R."/>
            <person name="Richardson S."/>
            <person name="Rise C."/>
            <person name="Rodriguez J."/>
            <person name="Rogers J."/>
            <person name="Rogov P."/>
            <person name="Rutman M."/>
            <person name="Schupbach R."/>
            <person name="Seaman C."/>
            <person name="Settipalli S."/>
            <person name="Sharpe T."/>
            <person name="Sheridan J."/>
            <person name="Sherpa N."/>
            <person name="Shi J."/>
            <person name="Smirnov S."/>
            <person name="Smith C."/>
            <person name="Sougnez C."/>
            <person name="Spencer B."/>
            <person name="Stalker J."/>
            <person name="Stange-thomann N."/>
            <person name="Stavropoulos S."/>
            <person name="Stetson K."/>
            <person name="Stone C."/>
            <person name="Stone S."/>
            <person name="Stubbs M."/>
            <person name="Talamas J."/>
            <person name="Tchuinga P."/>
            <person name="Tenzing P."/>
            <person name="Tesfaye S."/>
            <person name="Theodore J."/>
            <person name="Thoulutsang Y."/>
            <person name="Topham K."/>
            <person name="Towey S."/>
            <person name="Tsamla T."/>
            <person name="Tsomo N."/>
            <person name="Vallee D."/>
            <person name="Vassiliev H."/>
            <person name="Venkataraman V."/>
            <person name="Vinson J."/>
            <person name="Vo A."/>
            <person name="Wade C."/>
            <person name="Wang S."/>
            <person name="Wangchuk T."/>
            <person name="Wangdi T."/>
            <person name="Whittaker C."/>
            <person name="Wilkinson J."/>
            <person name="Wu Y."/>
            <person name="Wyman D."/>
            <person name="Yadav S."/>
            <person name="Yang S."/>
            <person name="Yang X."/>
            <person name="Yeager S."/>
            <person name="Yee E."/>
            <person name="Young G."/>
            <person name="Zainoun J."/>
            <person name="Zembeck L."/>
            <person name="Zimmer A."/>
            <person name="Zody M."/>
            <person name="Lander E."/>
        </authorList>
    </citation>
    <scope>NUCLEOTIDE SEQUENCE [LARGE SCALE GENOMIC DNA]</scope>
</reference>
<keyword evidence="4" id="KW-0808">Transferase</keyword>
<accession>H2Y4A1</accession>
<name>H2Y4A1_CIOSA</name>
<dbReference type="GO" id="GO:0032259">
    <property type="term" value="P:methylation"/>
    <property type="evidence" value="ECO:0007669"/>
    <property type="project" value="UniProtKB-KW"/>
</dbReference>
<organism evidence="6 7">
    <name type="scientific">Ciona savignyi</name>
    <name type="common">Pacific transparent sea squirt</name>
    <dbReference type="NCBI Taxonomy" id="51511"/>
    <lineage>
        <taxon>Eukaryota</taxon>
        <taxon>Metazoa</taxon>
        <taxon>Chordata</taxon>
        <taxon>Tunicata</taxon>
        <taxon>Ascidiacea</taxon>
        <taxon>Phlebobranchia</taxon>
        <taxon>Cionidae</taxon>
        <taxon>Ciona</taxon>
    </lineage>
</organism>
<dbReference type="HOGENOM" id="CLU_030612_0_0_1"/>
<dbReference type="SMART" id="SM01296">
    <property type="entry name" value="N2227"/>
    <property type="match status" value="1"/>
</dbReference>
<keyword evidence="3" id="KW-0489">Methyltransferase</keyword>
<evidence type="ECO:0000313" key="7">
    <source>
        <dbReference type="Proteomes" id="UP000007875"/>
    </source>
</evidence>
<evidence type="ECO:0000256" key="3">
    <source>
        <dbReference type="ARBA" id="ARBA00022603"/>
    </source>
</evidence>
<dbReference type="SUPFAM" id="SSF53335">
    <property type="entry name" value="S-adenosyl-L-methionine-dependent methyltransferases"/>
    <property type="match status" value="1"/>
</dbReference>
<dbReference type="GO" id="GO:0030735">
    <property type="term" value="F:carnosine N-methyltransferase activity"/>
    <property type="evidence" value="ECO:0007669"/>
    <property type="project" value="UniProtKB-EC"/>
</dbReference>
<dbReference type="InParanoid" id="H2Y4A1"/>
<evidence type="ECO:0000256" key="2">
    <source>
        <dbReference type="ARBA" id="ARBA00012003"/>
    </source>
</evidence>
<dbReference type="STRING" id="51511.ENSCSAVP00000000149"/>
<dbReference type="Pfam" id="PF07942">
    <property type="entry name" value="CARME"/>
    <property type="match status" value="1"/>
</dbReference>
<dbReference type="InterPro" id="IPR029063">
    <property type="entry name" value="SAM-dependent_MTases_sf"/>
</dbReference>
<dbReference type="GO" id="GO:0005829">
    <property type="term" value="C:cytosol"/>
    <property type="evidence" value="ECO:0007669"/>
    <property type="project" value="TreeGrafter"/>
</dbReference>
<dbReference type="EC" id="2.1.1.22" evidence="2"/>
<dbReference type="GeneTree" id="ENSGT00390000005323"/>
<comment type="similarity">
    <text evidence="1">Belongs to the carnosine N-methyltransferase family.</text>
</comment>
<dbReference type="OMA" id="GSMSMCA"/>
<dbReference type="Proteomes" id="UP000007875">
    <property type="component" value="Unassembled WGS sequence"/>
</dbReference>
<dbReference type="Gene3D" id="3.40.50.150">
    <property type="entry name" value="Vaccinia Virus protein VP39"/>
    <property type="match status" value="1"/>
</dbReference>
<evidence type="ECO:0000313" key="6">
    <source>
        <dbReference type="Ensembl" id="ENSCSAVP00000000149.1"/>
    </source>
</evidence>
<proteinExistence type="inferred from homology"/>
<evidence type="ECO:0000256" key="4">
    <source>
        <dbReference type="ARBA" id="ARBA00022679"/>
    </source>
</evidence>
<evidence type="ECO:0000256" key="1">
    <source>
        <dbReference type="ARBA" id="ARBA00010086"/>
    </source>
</evidence>
<reference evidence="6" key="2">
    <citation type="submission" date="2025-08" db="UniProtKB">
        <authorList>
            <consortium name="Ensembl"/>
        </authorList>
    </citation>
    <scope>IDENTIFICATION</scope>
</reference>
<dbReference type="FunCoup" id="H2Y4A1">
    <property type="interactions" value="41"/>
</dbReference>
<dbReference type="PANTHER" id="PTHR12303">
    <property type="entry name" value="CARNOSINE N-METHYLTRANSFERASE"/>
    <property type="match status" value="1"/>
</dbReference>
<reference evidence="6" key="3">
    <citation type="submission" date="2025-09" db="UniProtKB">
        <authorList>
            <consortium name="Ensembl"/>
        </authorList>
    </citation>
    <scope>IDENTIFICATION</scope>
</reference>